<gene>
    <name evidence="2" type="ORF">G4Y79_22545</name>
</gene>
<dbReference type="Gene3D" id="3.40.50.1820">
    <property type="entry name" value="alpha/beta hydrolase"/>
    <property type="match status" value="1"/>
</dbReference>
<dbReference type="InterPro" id="IPR000073">
    <property type="entry name" value="AB_hydrolase_1"/>
</dbReference>
<keyword evidence="3" id="KW-1185">Reference proteome</keyword>
<dbReference type="EMBL" id="CP062983">
    <property type="protein sequence ID" value="QPC82431.1"/>
    <property type="molecule type" value="Genomic_DNA"/>
</dbReference>
<organism evidence="2 3">
    <name type="scientific">Phototrophicus methaneseepsis</name>
    <dbReference type="NCBI Taxonomy" id="2710758"/>
    <lineage>
        <taxon>Bacteria</taxon>
        <taxon>Bacillati</taxon>
        <taxon>Chloroflexota</taxon>
        <taxon>Candidatus Thermofontia</taxon>
        <taxon>Phototrophicales</taxon>
        <taxon>Phototrophicaceae</taxon>
        <taxon>Phototrophicus</taxon>
    </lineage>
</organism>
<dbReference type="AlphaFoldDB" id="A0A7S8E8Q2"/>
<accession>A0A7S8E8Q2</accession>
<protein>
    <submittedName>
        <fullName evidence="2">Alpha/beta hydrolase</fullName>
    </submittedName>
</protein>
<dbReference type="SUPFAM" id="SSF53474">
    <property type="entry name" value="alpha/beta-Hydrolases"/>
    <property type="match status" value="1"/>
</dbReference>
<keyword evidence="2" id="KW-0378">Hydrolase</keyword>
<dbReference type="PANTHER" id="PTHR43798">
    <property type="entry name" value="MONOACYLGLYCEROL LIPASE"/>
    <property type="match status" value="1"/>
</dbReference>
<dbReference type="PRINTS" id="PR00111">
    <property type="entry name" value="ABHYDROLASE"/>
</dbReference>
<sequence length="268" mass="29890">MSFAAVNGASLYYESAGEGEALVFIHAGIADSRMWNIQYEAFTRTHHAIRYDMRGYGKSPLVPGQYARYEDLHALLDELNIKKAVLVGCSLGGSTAIDFALAYPRRVRAVVGVNTALTGYQQEWEETPLIQAMEEAEEEAEKTGDLSRLCELEVQFWVAGPNRSMSVLSDDVRALAYEMNMIALKGDFYEEAEAVPLSPPAAERLDQLTCPLLLIQGEDDTEMTYNRLAYMQENAPDAQLITMPGAHLPNMEHPAQFNQILRDFLDSL</sequence>
<dbReference type="KEGG" id="pmet:G4Y79_22545"/>
<dbReference type="PRINTS" id="PR00412">
    <property type="entry name" value="EPOXHYDRLASE"/>
</dbReference>
<reference evidence="2 3" key="1">
    <citation type="submission" date="2020-02" db="EMBL/GenBank/DDBJ databases">
        <authorList>
            <person name="Zheng R.K."/>
            <person name="Sun C.M."/>
        </authorList>
    </citation>
    <scope>NUCLEOTIDE SEQUENCE [LARGE SCALE GENOMIC DNA]</scope>
    <source>
        <strain evidence="3">rifampicinis</strain>
    </source>
</reference>
<dbReference type="GO" id="GO:0016787">
    <property type="term" value="F:hydrolase activity"/>
    <property type="evidence" value="ECO:0007669"/>
    <property type="project" value="UniProtKB-KW"/>
</dbReference>
<evidence type="ECO:0000313" key="3">
    <source>
        <dbReference type="Proteomes" id="UP000594468"/>
    </source>
</evidence>
<feature type="domain" description="AB hydrolase-1" evidence="1">
    <location>
        <begin position="22"/>
        <end position="259"/>
    </location>
</feature>
<evidence type="ECO:0000259" key="1">
    <source>
        <dbReference type="Pfam" id="PF12697"/>
    </source>
</evidence>
<dbReference type="Proteomes" id="UP000594468">
    <property type="component" value="Chromosome"/>
</dbReference>
<dbReference type="RefSeq" id="WP_195170500.1">
    <property type="nucleotide sequence ID" value="NZ_CP062983.1"/>
</dbReference>
<name>A0A7S8E8Q2_9CHLR</name>
<dbReference type="InterPro" id="IPR000639">
    <property type="entry name" value="Epox_hydrolase-like"/>
</dbReference>
<proteinExistence type="predicted"/>
<dbReference type="InterPro" id="IPR050266">
    <property type="entry name" value="AB_hydrolase_sf"/>
</dbReference>
<evidence type="ECO:0000313" key="2">
    <source>
        <dbReference type="EMBL" id="QPC82431.1"/>
    </source>
</evidence>
<dbReference type="Pfam" id="PF12697">
    <property type="entry name" value="Abhydrolase_6"/>
    <property type="match status" value="1"/>
</dbReference>
<dbReference type="InterPro" id="IPR029058">
    <property type="entry name" value="AB_hydrolase_fold"/>
</dbReference>